<reference evidence="3 4" key="1">
    <citation type="submission" date="2024-04" db="EMBL/GenBank/DDBJ databases">
        <title>Tritrichomonas musculus Genome.</title>
        <authorList>
            <person name="Alves-Ferreira E."/>
            <person name="Grigg M."/>
            <person name="Lorenzi H."/>
            <person name="Galac M."/>
        </authorList>
    </citation>
    <scope>NUCLEOTIDE SEQUENCE [LARGE SCALE GENOMIC DNA]</scope>
    <source>
        <strain evidence="3 4">EAF2021</strain>
    </source>
</reference>
<feature type="region of interest" description="Disordered" evidence="2">
    <location>
        <begin position="67"/>
        <end position="86"/>
    </location>
</feature>
<accession>A0ABR2KJ12</accession>
<feature type="coiled-coil region" evidence="1">
    <location>
        <begin position="825"/>
        <end position="859"/>
    </location>
</feature>
<evidence type="ECO:0000313" key="3">
    <source>
        <dbReference type="EMBL" id="KAK8891064.1"/>
    </source>
</evidence>
<dbReference type="EMBL" id="JAPFFF010000004">
    <property type="protein sequence ID" value="KAK8891064.1"/>
    <property type="molecule type" value="Genomic_DNA"/>
</dbReference>
<name>A0ABR2KJ12_9EUKA</name>
<protein>
    <submittedName>
        <fullName evidence="3">Uncharacterized protein</fullName>
    </submittedName>
</protein>
<feature type="compositionally biased region" description="Low complexity" evidence="2">
    <location>
        <begin position="67"/>
        <end position="84"/>
    </location>
</feature>
<organism evidence="3 4">
    <name type="scientific">Tritrichomonas musculus</name>
    <dbReference type="NCBI Taxonomy" id="1915356"/>
    <lineage>
        <taxon>Eukaryota</taxon>
        <taxon>Metamonada</taxon>
        <taxon>Parabasalia</taxon>
        <taxon>Tritrichomonadida</taxon>
        <taxon>Tritrichomonadidae</taxon>
        <taxon>Tritrichomonas</taxon>
    </lineage>
</organism>
<evidence type="ECO:0000313" key="4">
    <source>
        <dbReference type="Proteomes" id="UP001470230"/>
    </source>
</evidence>
<proteinExistence type="predicted"/>
<dbReference type="Proteomes" id="UP001470230">
    <property type="component" value="Unassembled WGS sequence"/>
</dbReference>
<sequence>MQDSFSNIESMMKEINAMKFCSDDSDLMNNDESSRKSISNTEFEFNTQINFSKSEQTNNIDSINLTEQSSTESQSNSINNNNLSDYYSKTSDVSNKKIISEKSRISYSQKNNEDYLDSTVLSFIKKFNSKYNTHITDLNDVFDVVDDLKEKITEFVPLGHNYDEYNGQIKLKKANAQITSLMEQNTALIQTKSSFEKAFASVEQLLDNQIEETKKLSQQRNKLVQYLQTMDIVCREFDDAGHNLKLLHNKKSISLLQLQQMQEQQNNEKNKLKEEEYLSKEVQRMKDQFNDESYQLLASAYRVIDINLNKSFKDEIDQIKDNSTKTASERLLSIIKCIINHYNKDIQKQEESIKLNQELTNQLNNSKKQCKDIIHHFEDELRFLQKLSHSNEIQSVIFYRPTEGTSLSLDSKSKNELIKRCAEIGKYIDENVGKILLENVEPYFSDLESSLSTTFNADTIFSLMQPANIEKKVASIINPVFKINHEFESDDNSNAIYENRKLFDLLIAQVLMNDILTSHAMSLRTKVSIQNRQIQKLDQNDADTNELRQQLVLYQNEIRNLRHIDSKIRKKVSKVIRFENCDQTIQIVKALVDAVKHLKKQQKKVQRQIQITTNSINIPTRSNNNNNNHISKKTEATSPCHSFNDHNSNKLKEEIKQITEEKDIQIKFLEDKIVKLNSEIQEKMRRYEKEIRNYQNQNQSLISQIEKQNREISKVGNSNKEKIYQCESIIEKQKIEISELQKKLNDSITALKKLTSQYKRIESTNSATSIENQQLKKRIKQLESINMNGVESIKSKCSSLRSQYELTINELQKVRTENSSMQQILLQIQAEGEKLKSENDELKIQNKALLLKIKAIDEKHQVEMKTYQTQISANATSMQADLDHIRKENEEKICDLKNRILEVTMKYCDSTDPFEAVKKLADMLNDLRKVQSLYSSMIEDVQNLQKLLNVEPGLKITPHVERLIRKINENESQIQNKNKCIDSTNVEKQKIAKELMKNQNQIASLIQWENWAKRVLRVVKETDCSQFSNDMLRQTLEEIILNTISSRSTLGKMEILRQEKRLMTKYEPRFLNLSSNSNLNSITPLLIVITAIKRLQKLAGCVPISAESHSKNSKRSKKF</sequence>
<evidence type="ECO:0000256" key="1">
    <source>
        <dbReference type="SAM" id="Coils"/>
    </source>
</evidence>
<gene>
    <name evidence="3" type="ORF">M9Y10_028269</name>
</gene>
<comment type="caution">
    <text evidence="3">The sequence shown here is derived from an EMBL/GenBank/DDBJ whole genome shotgun (WGS) entry which is preliminary data.</text>
</comment>
<evidence type="ECO:0000256" key="2">
    <source>
        <dbReference type="SAM" id="MobiDB-lite"/>
    </source>
</evidence>
<keyword evidence="1" id="KW-0175">Coiled coil</keyword>
<feature type="coiled-coil region" evidence="1">
    <location>
        <begin position="659"/>
        <end position="785"/>
    </location>
</feature>
<keyword evidence="4" id="KW-1185">Reference proteome</keyword>